<dbReference type="OrthoDB" id="361062at2759"/>
<keyword evidence="4" id="KW-1185">Reference proteome</keyword>
<sequence length="1546" mass="174782">MSGDVLYLELKQKCGTNYRCNCKTQPKTIETIRVPNSPTKGFTKCTHRISGGKSFNLKDVKYDSVTNKPSGPIPGVIEVTVYYDSDSKPYIIELHKESKNKEYYVNTKPSNEDYSNDIWTQDYTISTYKDLINILEELSCKFANSVVLDTFKDKSRSNCKSRKVGLKGTFFGADQDFYEFKQHSQHGKSFKVPYLKYNDRELPITFTSKGIQEITSIYWKHNFGRPLVIKVVDEDGDTEYYFNSDGGTWEKKDAKDVKELKNTVVEHNCRRNKVTIIDLSRKNEEYCCTKDCENKRIKVIKSSDAYKGFSIYEHSSKDGFPFNIDKIVSKNEKQKGIKYPIRDVYTVTVYYATPCESEPIFMDIKYAYDELLDNKWYKRITKNGWDDKLSIPDTYAEINEELRNNFKTVATLLTSDCSPNSLPRDGAIPRKEPEPKTFSSPEKVFEDLKIQAISSEFPIPKGPKEQDAEDRQLKGLQSPKKLNELRGNPKTTSITPDKLAPIVKKVLEENIKAKGATPSQLAFLKAVSPGVTIDIKENTDGTDYSKTYNYGGLGDKDVKLTKKEDPPGSGFFKFTHKPQSGVGSFKVEKVNFGKDGKSSPPNQLQFDKGDNIKHLVVWYWGQDSSLNTPLLVEVKKDDGTFIYSANKGPSWQPFNIRPPLIPTIQLQDEPLEKVLDDLNCSLNQAVTMDISYDKNGPYCCDNGHNKVQVSSENITISSKSLVGGGKKFIDYHTHSITNNGAQLAKIKCYERSNHDPRKRISFLGLPFPIQDPISITVFYCQNKPVLIYLPNKSPGKQWFKKPDNSSINSYDEQWKEVNELTGLTPDSANRNCNNWNQVKNILNKFGCNTGTCSNNPGSQFSNSHTGVNFQAQVPPPPEVTIDLSQNQKADENPAEYKYNGKEIKVKRSNEPRGSDFFKYIHILETGGPGFTLKEIQGDDGNPTNGIPMNISVLSVSAYYWQHKTDSALLVEIKIDDGNTKYYRNNRNGKWTLHSIEDSKKGLTKEELDLLNCEINDAVIIDVGKRSNYDACNERDNRPNYKHTNDKILAFKDVDSSKNLLSYQVYTHKLRTIGIFTQRFHITAFKDSHRGNLSGLPTPILDVKEVKVYMCGDRPLLVYIDSKDTEISVRKWYKYESEMKWTWAVYLSSHTPKSSGAYNDVLKVLDGLNSICAPPSVTIDIEKKKGRYRDPNSSRRVMIWIEKTECLSKKGGSPSHYTRYDHQVVGREDSYFTLSGLVYGGSGITLKGGDTPMENVTSVSVYYWHHLPNGRPLLLKIEQAKHKSYPSGPKTVTWYKNTGIDDGNLNWGPTSVDTANIETKLDHQNCKLNNAVVIDVSIRDKTYDACDRKDLDTHSETKMTVSEDASNPSLGGYKVYIHKLKDGSHGQKFHVVGFKNDSSSITLPGIGPTTDRPILDVSEVRVYFCQQEPKKPLLIYYHISNGGSPEHHLYKNTSKGTESNFGEWENAGLLNTDGPEKHKEILDVLNTLDSKCRVATQGTTSKLTEILTIPASIAGYFFAGTAGSAATFFGGWKLYNRYKGDPWVRQI</sequence>
<dbReference type="Proteomes" id="UP000031512">
    <property type="component" value="Chromosome 1"/>
</dbReference>
<feature type="region of interest" description="Disordered" evidence="1">
    <location>
        <begin position="456"/>
        <end position="495"/>
    </location>
</feature>
<dbReference type="RefSeq" id="XP_004829817.1">
    <property type="nucleotide sequence ID" value="XM_004829760.1"/>
</dbReference>
<evidence type="ECO:0000256" key="2">
    <source>
        <dbReference type="SAM" id="Phobius"/>
    </source>
</evidence>
<name>L0AYQ5_THEEQ</name>
<evidence type="ECO:0000313" key="4">
    <source>
        <dbReference type="Proteomes" id="UP000031512"/>
    </source>
</evidence>
<proteinExistence type="predicted"/>
<dbReference type="STRING" id="1537102.L0AYQ5"/>
<feature type="region of interest" description="Disordered" evidence="1">
    <location>
        <begin position="420"/>
        <end position="441"/>
    </location>
</feature>
<evidence type="ECO:0000256" key="1">
    <source>
        <dbReference type="SAM" id="MobiDB-lite"/>
    </source>
</evidence>
<organism evidence="3 4">
    <name type="scientific">Theileria equi strain WA</name>
    <dbReference type="NCBI Taxonomy" id="1537102"/>
    <lineage>
        <taxon>Eukaryota</taxon>
        <taxon>Sar</taxon>
        <taxon>Alveolata</taxon>
        <taxon>Apicomplexa</taxon>
        <taxon>Aconoidasida</taxon>
        <taxon>Piroplasmida</taxon>
        <taxon>Theileriidae</taxon>
        <taxon>Theileria</taxon>
    </lineage>
</organism>
<keyword evidence="2" id="KW-1133">Transmembrane helix</keyword>
<evidence type="ECO:0000313" key="3">
    <source>
        <dbReference type="EMBL" id="AFZ80151.1"/>
    </source>
</evidence>
<reference evidence="3 4" key="1">
    <citation type="journal article" date="2012" name="BMC Genomics">
        <title>Comparative genomic analysis and phylogenetic position of Theileria equi.</title>
        <authorList>
            <person name="Kappmeyer L.S."/>
            <person name="Thiagarajan M."/>
            <person name="Herndon D.R."/>
            <person name="Ramsay J.D."/>
            <person name="Caler E."/>
            <person name="Djikeng A."/>
            <person name="Gillespie J.J."/>
            <person name="Lau A.O."/>
            <person name="Roalson E.H."/>
            <person name="Silva J.C."/>
            <person name="Silva M.G."/>
            <person name="Suarez C.E."/>
            <person name="Ueti M.W."/>
            <person name="Nene V.M."/>
            <person name="Mealey R.H."/>
            <person name="Knowles D.P."/>
            <person name="Brayton K.A."/>
        </authorList>
    </citation>
    <scope>NUCLEOTIDE SEQUENCE [LARGE SCALE GENOMIC DNA]</scope>
    <source>
        <strain evidence="3 4">WA</strain>
    </source>
</reference>
<accession>L0AYQ5</accession>
<protein>
    <submittedName>
        <fullName evidence="3">Uncharacterized protein</fullName>
    </submittedName>
</protein>
<dbReference type="EMBL" id="CP001669">
    <property type="protein sequence ID" value="AFZ80151.1"/>
    <property type="molecule type" value="Genomic_DNA"/>
</dbReference>
<dbReference type="VEuPathDB" id="PiroplasmaDB:BEWA_030030"/>
<dbReference type="GeneID" id="15803526"/>
<keyword evidence="2" id="KW-0812">Transmembrane</keyword>
<feature type="compositionally biased region" description="Basic and acidic residues" evidence="1">
    <location>
        <begin position="462"/>
        <end position="473"/>
    </location>
</feature>
<gene>
    <name evidence="3" type="ORF">BEWA_030030</name>
</gene>
<keyword evidence="2" id="KW-0472">Membrane</keyword>
<dbReference type="KEGG" id="beq:BEWA_030030"/>
<feature type="transmembrane region" description="Helical" evidence="2">
    <location>
        <begin position="1512"/>
        <end position="1534"/>
    </location>
</feature>